<dbReference type="OrthoDB" id="9790732at2"/>
<keyword evidence="4" id="KW-1185">Reference proteome</keyword>
<dbReference type="NCBIfam" id="TIGR00254">
    <property type="entry name" value="GGDEF"/>
    <property type="match status" value="1"/>
</dbReference>
<organism evidence="3 4">
    <name type="scientific">Sulfurovum lithotrophicum</name>
    <dbReference type="NCBI Taxonomy" id="206403"/>
    <lineage>
        <taxon>Bacteria</taxon>
        <taxon>Pseudomonadati</taxon>
        <taxon>Campylobacterota</taxon>
        <taxon>Epsilonproteobacteria</taxon>
        <taxon>Campylobacterales</taxon>
        <taxon>Sulfurovaceae</taxon>
        <taxon>Sulfurovum</taxon>
    </lineage>
</organism>
<sequence length="625" mass="73255">MRKIKKAIDDLIHLGYFSPWKEILLTEKAAGYWKRVGWEDPDKKVCSEIGEYFYSSGVPFVIVSDYVDEFFRCIFYREKEGHRIKNYISEAFLAEKIEKDSRHIQIELEKIFLPTLEKNRKLINAHLHWMQAFIANIKGEKKPLELDPEYCEIGKWLLTYKGDSDYEEIDKKHRCLHALAQSAMRMYEKKEYAYFLLPYHNILTYSYNIRDMLMNFYMVEHLDSIYIDPLTGLSNYLQLLEYIESCNKKMSLFIFNISEFSKINLVYGHKKSNKILKEMANYLLDEVGAESVFRIYADEFAVVIDTKDRKSIASKLKKEIEEQLYSVPENKITLRIYGCVASFGEQVLELCEYGMMASKEQHGSIIESEKIDKDQIEYFAKHITFQQKLRLAFMDSRILLYFQPILDLRSNKIIKYEVLMRIKDENGEILLPSDFLDILKKMYIYPEVTKLIIKKAFEFFKDKPYKFSINLSYLDIIDTEIKIFISTILKNNPEIAKRCIFELLESEAALNLQEVNDFFVMVHSYGAKIAIDDFGSGYSNYDVIFNFDIDYIKIDGILVQNLENDHKSQIMVESIVSLAKETGSKVIAEWISNKTLLEKARVMGIDYAQGYYVGKPSPALMPKEA</sequence>
<dbReference type="SMART" id="SM00052">
    <property type="entry name" value="EAL"/>
    <property type="match status" value="1"/>
</dbReference>
<dbReference type="InterPro" id="IPR029787">
    <property type="entry name" value="Nucleotide_cyclase"/>
</dbReference>
<dbReference type="EMBL" id="CP011308">
    <property type="protein sequence ID" value="AKF24637.1"/>
    <property type="molecule type" value="Genomic_DNA"/>
</dbReference>
<dbReference type="Pfam" id="PF13682">
    <property type="entry name" value="CZB"/>
    <property type="match status" value="1"/>
</dbReference>
<dbReference type="InterPro" id="IPR050706">
    <property type="entry name" value="Cyclic-di-GMP_PDE-like"/>
</dbReference>
<dbReference type="GO" id="GO:0071111">
    <property type="term" value="F:cyclic-guanylate-specific phosphodiesterase activity"/>
    <property type="evidence" value="ECO:0007669"/>
    <property type="project" value="InterPro"/>
</dbReference>
<evidence type="ECO:0000259" key="1">
    <source>
        <dbReference type="PROSITE" id="PS50883"/>
    </source>
</evidence>
<accession>A0A7U4RQE4</accession>
<dbReference type="Proteomes" id="UP000034444">
    <property type="component" value="Chromosome"/>
</dbReference>
<feature type="domain" description="EAL" evidence="1">
    <location>
        <begin position="382"/>
        <end position="625"/>
    </location>
</feature>
<evidence type="ECO:0000313" key="4">
    <source>
        <dbReference type="Proteomes" id="UP000034444"/>
    </source>
</evidence>
<feature type="domain" description="GGDEF" evidence="2">
    <location>
        <begin position="248"/>
        <end position="371"/>
    </location>
</feature>
<dbReference type="InterPro" id="IPR000160">
    <property type="entry name" value="GGDEF_dom"/>
</dbReference>
<dbReference type="SUPFAM" id="SSF141868">
    <property type="entry name" value="EAL domain-like"/>
    <property type="match status" value="1"/>
</dbReference>
<dbReference type="SUPFAM" id="SSF55073">
    <property type="entry name" value="Nucleotide cyclase"/>
    <property type="match status" value="1"/>
</dbReference>
<dbReference type="InterPro" id="IPR043128">
    <property type="entry name" value="Rev_trsase/Diguanyl_cyclase"/>
</dbReference>
<dbReference type="SMART" id="SM00267">
    <property type="entry name" value="GGDEF"/>
    <property type="match status" value="1"/>
</dbReference>
<evidence type="ECO:0008006" key="5">
    <source>
        <dbReference type="Google" id="ProtNLM"/>
    </source>
</evidence>
<dbReference type="AlphaFoldDB" id="A0A7U4RQE4"/>
<dbReference type="CDD" id="cd01948">
    <property type="entry name" value="EAL"/>
    <property type="match status" value="1"/>
</dbReference>
<dbReference type="RefSeq" id="WP_046550730.1">
    <property type="nucleotide sequence ID" value="NZ_CP011308.1"/>
</dbReference>
<dbReference type="KEGG" id="slh:YH65_03975"/>
<dbReference type="Gene3D" id="3.20.20.450">
    <property type="entry name" value="EAL domain"/>
    <property type="match status" value="1"/>
</dbReference>
<reference evidence="4" key="2">
    <citation type="journal article" date="2017" name="Stand. Genomic Sci.">
        <title>Complete genome sequence of the sulfur-oxidizing chemolithoautotrophic Sulfurovum lithotrophicum 42BKTT.</title>
        <authorList>
            <person name="Jeon W."/>
            <person name="Priscilla L."/>
            <person name="Park G."/>
            <person name="Lee H."/>
            <person name="Lee N."/>
            <person name="Lee D."/>
            <person name="Kwon H."/>
            <person name="Ahn I."/>
            <person name="Lee C."/>
            <person name="Lee H."/>
            <person name="Ahn J."/>
        </authorList>
    </citation>
    <scope>NUCLEOTIDE SEQUENCE [LARGE SCALE GENOMIC DNA]</scope>
    <source>
        <strain evidence="4">ATCC BAA-797 / 42BKT</strain>
    </source>
</reference>
<dbReference type="Pfam" id="PF00563">
    <property type="entry name" value="EAL"/>
    <property type="match status" value="1"/>
</dbReference>
<name>A0A7U4RQE4_9BACT</name>
<dbReference type="PANTHER" id="PTHR33121">
    <property type="entry name" value="CYCLIC DI-GMP PHOSPHODIESTERASE PDEF"/>
    <property type="match status" value="1"/>
</dbReference>
<dbReference type="PROSITE" id="PS50887">
    <property type="entry name" value="GGDEF"/>
    <property type="match status" value="1"/>
</dbReference>
<dbReference type="PANTHER" id="PTHR33121:SF71">
    <property type="entry name" value="OXYGEN SENSOR PROTEIN DOSP"/>
    <property type="match status" value="1"/>
</dbReference>
<gene>
    <name evidence="3" type="ORF">YH65_03975</name>
</gene>
<dbReference type="PROSITE" id="PS50883">
    <property type="entry name" value="EAL"/>
    <property type="match status" value="1"/>
</dbReference>
<dbReference type="Gene3D" id="3.30.70.270">
    <property type="match status" value="1"/>
</dbReference>
<dbReference type="InterPro" id="IPR025991">
    <property type="entry name" value="Chemoreceptor_zinc-bind_dom"/>
</dbReference>
<evidence type="ECO:0000313" key="3">
    <source>
        <dbReference type="EMBL" id="AKF24637.1"/>
    </source>
</evidence>
<dbReference type="Pfam" id="PF00990">
    <property type="entry name" value="GGDEF"/>
    <property type="match status" value="1"/>
</dbReference>
<dbReference type="InterPro" id="IPR001633">
    <property type="entry name" value="EAL_dom"/>
</dbReference>
<reference evidence="3 4" key="1">
    <citation type="submission" date="2015-04" db="EMBL/GenBank/DDBJ databases">
        <title>Complete genome sequence of Sulfurovum lithotrophicum ATCC BAA-797T.</title>
        <authorList>
            <person name="Ahn J."/>
            <person name="Park G."/>
            <person name="Jeon W."/>
            <person name="Jang Y."/>
            <person name="Jang M."/>
            <person name="Lee H."/>
            <person name="Lee H."/>
        </authorList>
    </citation>
    <scope>NUCLEOTIDE SEQUENCE [LARGE SCALE GENOMIC DNA]</scope>
    <source>
        <strain evidence="4">ATCC BAA-797 / 42BKT</strain>
    </source>
</reference>
<protein>
    <recommendedName>
        <fullName evidence="5">GGDEF domain-containing protein</fullName>
    </recommendedName>
</protein>
<dbReference type="Gene3D" id="1.20.120.30">
    <property type="entry name" value="Aspartate receptor, ligand-binding domain"/>
    <property type="match status" value="1"/>
</dbReference>
<dbReference type="InterPro" id="IPR035919">
    <property type="entry name" value="EAL_sf"/>
</dbReference>
<proteinExistence type="predicted"/>
<evidence type="ECO:0000259" key="2">
    <source>
        <dbReference type="PROSITE" id="PS50887"/>
    </source>
</evidence>